<sequence>MLFFKEEDISKFDTVQFLYIKTFLKGNIFEITLDRPEKRNAFTPTMANEIAYALAYAKGQIEIRCVIMKAEGPVFCAGADLNAFHDPMADQKNLTLPESIEEVRLGEAFASLHKPCIAQVEGSVFAGGFLIICGCTFVVSVPEANFSLPEVKRGIWPMQVMASLLDIIPKRKILEMSITGKSYSAEEGLHLGIVTQISDKETIEKEVHKLADVICSNAPYAIKSGIEALQNISDIAENDRHNYLKSQLDKLLKSEDAKEGTAAFKEKRNPIWKGK</sequence>
<reference evidence="2 3" key="1">
    <citation type="submission" date="2016-10" db="EMBL/GenBank/DDBJ databases">
        <authorList>
            <person name="de Groot N.N."/>
        </authorList>
    </citation>
    <scope>NUCLEOTIDE SEQUENCE [LARGE SCALE GENOMIC DNA]</scope>
    <source>
        <strain evidence="2 3">DSM 19938</strain>
    </source>
</reference>
<dbReference type="InterPro" id="IPR014748">
    <property type="entry name" value="Enoyl-CoA_hydra_C"/>
</dbReference>
<dbReference type="RefSeq" id="WP_090341323.1">
    <property type="nucleotide sequence ID" value="NZ_FNXY01000010.1"/>
</dbReference>
<proteinExistence type="inferred from homology"/>
<dbReference type="GO" id="GO:0008300">
    <property type="term" value="P:isoprenoid catabolic process"/>
    <property type="evidence" value="ECO:0007669"/>
    <property type="project" value="TreeGrafter"/>
</dbReference>
<comment type="similarity">
    <text evidence="1">Belongs to the enoyl-CoA hydratase/isomerase family.</text>
</comment>
<dbReference type="PANTHER" id="PTHR42964">
    <property type="entry name" value="ENOYL-COA HYDRATASE"/>
    <property type="match status" value="1"/>
</dbReference>
<dbReference type="CDD" id="cd06558">
    <property type="entry name" value="crotonase-like"/>
    <property type="match status" value="1"/>
</dbReference>
<dbReference type="STRING" id="408657.SAMN04487995_5689"/>
<dbReference type="GO" id="GO:0003824">
    <property type="term" value="F:catalytic activity"/>
    <property type="evidence" value="ECO:0007669"/>
    <property type="project" value="UniProtKB-ARBA"/>
</dbReference>
<name>A0A1H7AFG1_9BACT</name>
<dbReference type="Proteomes" id="UP000199532">
    <property type="component" value="Unassembled WGS sequence"/>
</dbReference>
<dbReference type="InterPro" id="IPR001753">
    <property type="entry name" value="Enoyl-CoA_hydra/iso"/>
</dbReference>
<dbReference type="Pfam" id="PF00378">
    <property type="entry name" value="ECH_1"/>
    <property type="match status" value="1"/>
</dbReference>
<dbReference type="OrthoDB" id="9775794at2"/>
<evidence type="ECO:0000313" key="3">
    <source>
        <dbReference type="Proteomes" id="UP000199532"/>
    </source>
</evidence>
<gene>
    <name evidence="2" type="ORF">SAMN04487995_5689</name>
</gene>
<dbReference type="Gene3D" id="1.10.12.10">
    <property type="entry name" value="Lyase 2-enoyl-coa Hydratase, Chain A, domain 2"/>
    <property type="match status" value="1"/>
</dbReference>
<keyword evidence="3" id="KW-1185">Reference proteome</keyword>
<dbReference type="AlphaFoldDB" id="A0A1H7AFG1"/>
<evidence type="ECO:0000256" key="1">
    <source>
        <dbReference type="ARBA" id="ARBA00005254"/>
    </source>
</evidence>
<dbReference type="EMBL" id="FNXY01000010">
    <property type="protein sequence ID" value="SEJ64329.1"/>
    <property type="molecule type" value="Genomic_DNA"/>
</dbReference>
<dbReference type="InterPro" id="IPR029045">
    <property type="entry name" value="ClpP/crotonase-like_dom_sf"/>
</dbReference>
<organism evidence="2 3">
    <name type="scientific">Dyadobacter koreensis</name>
    <dbReference type="NCBI Taxonomy" id="408657"/>
    <lineage>
        <taxon>Bacteria</taxon>
        <taxon>Pseudomonadati</taxon>
        <taxon>Bacteroidota</taxon>
        <taxon>Cytophagia</taxon>
        <taxon>Cytophagales</taxon>
        <taxon>Spirosomataceae</taxon>
        <taxon>Dyadobacter</taxon>
    </lineage>
</organism>
<accession>A0A1H7AFG1</accession>
<dbReference type="Gene3D" id="3.90.226.10">
    <property type="entry name" value="2-enoyl-CoA Hydratase, Chain A, domain 1"/>
    <property type="match status" value="1"/>
</dbReference>
<protein>
    <submittedName>
        <fullName evidence="2">Enoyl-CoA hydratase/carnithine racemase</fullName>
    </submittedName>
</protein>
<dbReference type="PANTHER" id="PTHR42964:SF1">
    <property type="entry name" value="POLYKETIDE BIOSYNTHESIS ENOYL-COA HYDRATASE PKSH-RELATED"/>
    <property type="match status" value="1"/>
</dbReference>
<dbReference type="SUPFAM" id="SSF52096">
    <property type="entry name" value="ClpP/crotonase"/>
    <property type="match status" value="1"/>
</dbReference>
<dbReference type="InterPro" id="IPR051683">
    <property type="entry name" value="Enoyl-CoA_Hydratase/Isomerase"/>
</dbReference>
<evidence type="ECO:0000313" key="2">
    <source>
        <dbReference type="EMBL" id="SEJ64329.1"/>
    </source>
</evidence>